<evidence type="ECO:0000313" key="3">
    <source>
        <dbReference type="EMBL" id="KAK2709082.1"/>
    </source>
</evidence>
<protein>
    <recommendedName>
        <fullName evidence="2">Alpha-carbonic anhydrase domain-containing protein</fullName>
    </recommendedName>
</protein>
<comment type="similarity">
    <text evidence="1">Belongs to the alpha-carbonic anhydrase family.</text>
</comment>
<proteinExistence type="inferred from homology"/>
<gene>
    <name evidence="3" type="ORF">QYM36_012935</name>
</gene>
<dbReference type="PROSITE" id="PS01186">
    <property type="entry name" value="EGF_2"/>
    <property type="match status" value="1"/>
</dbReference>
<dbReference type="AlphaFoldDB" id="A0AA88HNZ3"/>
<dbReference type="InterPro" id="IPR023561">
    <property type="entry name" value="Carbonic_anhydrase_a-class"/>
</dbReference>
<dbReference type="GO" id="GO:0005737">
    <property type="term" value="C:cytoplasm"/>
    <property type="evidence" value="ECO:0007669"/>
    <property type="project" value="TreeGrafter"/>
</dbReference>
<keyword evidence="4" id="KW-1185">Reference proteome</keyword>
<dbReference type="PROSITE" id="PS51144">
    <property type="entry name" value="ALPHA_CA_2"/>
    <property type="match status" value="1"/>
</dbReference>
<accession>A0AA88HNZ3</accession>
<evidence type="ECO:0000256" key="1">
    <source>
        <dbReference type="ARBA" id="ARBA00010718"/>
    </source>
</evidence>
<dbReference type="InterPro" id="IPR000742">
    <property type="entry name" value="EGF"/>
</dbReference>
<dbReference type="SUPFAM" id="SSF51069">
    <property type="entry name" value="Carbonic anhydrase"/>
    <property type="match status" value="1"/>
</dbReference>
<dbReference type="EMBL" id="JAVRJZ010000017">
    <property type="protein sequence ID" value="KAK2709083.1"/>
    <property type="molecule type" value="Genomic_DNA"/>
</dbReference>
<dbReference type="PANTHER" id="PTHR18952">
    <property type="entry name" value="CARBONIC ANHYDRASE"/>
    <property type="match status" value="1"/>
</dbReference>
<dbReference type="Pfam" id="PF00194">
    <property type="entry name" value="Carb_anhydrase"/>
    <property type="match status" value="1"/>
</dbReference>
<feature type="domain" description="Alpha-carbonic anhydrase" evidence="2">
    <location>
        <begin position="44"/>
        <end position="155"/>
    </location>
</feature>
<organism evidence="3 4">
    <name type="scientific">Artemia franciscana</name>
    <name type="common">Brine shrimp</name>
    <name type="synonym">Artemia sanfranciscana</name>
    <dbReference type="NCBI Taxonomy" id="6661"/>
    <lineage>
        <taxon>Eukaryota</taxon>
        <taxon>Metazoa</taxon>
        <taxon>Ecdysozoa</taxon>
        <taxon>Arthropoda</taxon>
        <taxon>Crustacea</taxon>
        <taxon>Branchiopoda</taxon>
        <taxon>Anostraca</taxon>
        <taxon>Artemiidae</taxon>
        <taxon>Artemia</taxon>
    </lineage>
</organism>
<dbReference type="InterPro" id="IPR036398">
    <property type="entry name" value="CA_dom_sf"/>
</dbReference>
<dbReference type="InterPro" id="IPR001148">
    <property type="entry name" value="CA_dom"/>
</dbReference>
<dbReference type="PANTHER" id="PTHR18952:SF124">
    <property type="entry name" value="CARBONIC ANHYDRASE 7"/>
    <property type="match status" value="1"/>
</dbReference>
<dbReference type="Proteomes" id="UP001187531">
    <property type="component" value="Unassembled WGS sequence"/>
</dbReference>
<dbReference type="Gene3D" id="2.10.25.10">
    <property type="entry name" value="Laminin"/>
    <property type="match status" value="1"/>
</dbReference>
<dbReference type="GO" id="GO:0004089">
    <property type="term" value="F:carbonate dehydratase activity"/>
    <property type="evidence" value="ECO:0007669"/>
    <property type="project" value="InterPro"/>
</dbReference>
<dbReference type="EMBL" id="JAVRJZ010000017">
    <property type="protein sequence ID" value="KAK2709082.1"/>
    <property type="molecule type" value="Genomic_DNA"/>
</dbReference>
<evidence type="ECO:0000259" key="2">
    <source>
        <dbReference type="PROSITE" id="PS51144"/>
    </source>
</evidence>
<name>A0AA88HNZ3_ARTSF</name>
<sequence length="155" mass="16932">MRTVTIRCIHPEEGLPSNLCPKNPCAPNPCTKNGDTKAVCNVEDRGSYSCQCTKGFFDNGITCIGKEQSPVNIDTSEVVDENIQDLELSNYDSPLRELVVQNTGKTVQATVKTKSGEKITISGAGLSGTYEFEQFHFHWDLDTMEGSEHTIDGVG</sequence>
<evidence type="ECO:0000313" key="4">
    <source>
        <dbReference type="Proteomes" id="UP001187531"/>
    </source>
</evidence>
<dbReference type="GO" id="GO:0008270">
    <property type="term" value="F:zinc ion binding"/>
    <property type="evidence" value="ECO:0007669"/>
    <property type="project" value="InterPro"/>
</dbReference>
<dbReference type="Gene3D" id="3.10.200.10">
    <property type="entry name" value="Alpha carbonic anhydrase"/>
    <property type="match status" value="1"/>
</dbReference>
<reference evidence="3" key="1">
    <citation type="submission" date="2023-07" db="EMBL/GenBank/DDBJ databases">
        <title>Chromosome-level genome assembly of Artemia franciscana.</title>
        <authorList>
            <person name="Jo E."/>
        </authorList>
    </citation>
    <scope>NUCLEOTIDE SEQUENCE</scope>
    <source>
        <tissue evidence="3">Whole body</tissue>
    </source>
</reference>
<comment type="caution">
    <text evidence="3">The sequence shown here is derived from an EMBL/GenBank/DDBJ whole genome shotgun (WGS) entry which is preliminary data.</text>
</comment>
<dbReference type="SMART" id="SM01057">
    <property type="entry name" value="Carb_anhydrase"/>
    <property type="match status" value="1"/>
</dbReference>